<dbReference type="PANTHER" id="PTHR35868:SF3">
    <property type="entry name" value="DUF2804 DOMAIN-CONTAINING PROTEIN"/>
    <property type="match status" value="1"/>
</dbReference>
<evidence type="ECO:0000313" key="2">
    <source>
        <dbReference type="Proteomes" id="UP000326852"/>
    </source>
</evidence>
<comment type="caution">
    <text evidence="1">The sequence shown here is derived from an EMBL/GenBank/DDBJ whole genome shotgun (WGS) entry which is preliminary data.</text>
</comment>
<keyword evidence="2" id="KW-1185">Reference proteome</keyword>
<dbReference type="RefSeq" id="WP_152270875.1">
    <property type="nucleotide sequence ID" value="NZ_VTFX01000001.1"/>
</dbReference>
<sequence>MDEITSPVDLGSTAGLLNPAAVGYARSALHRPVVPWGLRGGWRTKRWEYWGIMTPDLVLGMTIAHLDYASTLQLYVLERGTGKETAAEPLKLLPTYADVSVPDELPPLTAFGSFGGSTLRFHDADGGTRLSASSSRISADLFAEADGDVLGVVVPWSANRYQYTLKDVARRVSGTVAVDGREYKIGGEEAFAVLDRGRGRWPYSRRWNWGVGSGTVDGTRLGLQFGGKWTAGTPATENALIVDGHLHHYDGELEFAYDLADPASPWRVTGPWIDATLTPFHRRVAATNAVVIRAQTWQAFGTWTGTARTPNGTEYPLDGLTGWVEEARNRW</sequence>
<protein>
    <submittedName>
        <fullName evidence="1">DUF2804 family protein</fullName>
    </submittedName>
</protein>
<gene>
    <name evidence="1" type="ORF">GD627_00145</name>
</gene>
<dbReference type="Proteomes" id="UP000326852">
    <property type="component" value="Unassembled WGS sequence"/>
</dbReference>
<reference evidence="1 2" key="1">
    <citation type="submission" date="2019-08" db="EMBL/GenBank/DDBJ databases">
        <title>Arthrobacter sp. nov., isolated from plateau pika and Tibetan wild ass.</title>
        <authorList>
            <person name="Ge Y."/>
        </authorList>
    </citation>
    <scope>NUCLEOTIDE SEQUENCE [LARGE SCALE GENOMIC DNA]</scope>
    <source>
        <strain evidence="1 2">785</strain>
    </source>
</reference>
<organism evidence="1 2">
    <name type="scientific">Arthrobacter yangruifuii</name>
    <dbReference type="NCBI Taxonomy" id="2606616"/>
    <lineage>
        <taxon>Bacteria</taxon>
        <taxon>Bacillati</taxon>
        <taxon>Actinomycetota</taxon>
        <taxon>Actinomycetes</taxon>
        <taxon>Micrococcales</taxon>
        <taxon>Micrococcaceae</taxon>
        <taxon>Arthrobacter</taxon>
    </lineage>
</organism>
<dbReference type="AlphaFoldDB" id="A0A5N6MTY9"/>
<evidence type="ECO:0000313" key="1">
    <source>
        <dbReference type="EMBL" id="KAD4059568.1"/>
    </source>
</evidence>
<dbReference type="Pfam" id="PF10974">
    <property type="entry name" value="DUF2804"/>
    <property type="match status" value="1"/>
</dbReference>
<name>A0A5N6MTY9_9MICC</name>
<proteinExistence type="predicted"/>
<dbReference type="InterPro" id="IPR021243">
    <property type="entry name" value="DUF2804"/>
</dbReference>
<dbReference type="EMBL" id="VTFX01000001">
    <property type="protein sequence ID" value="KAD4059568.1"/>
    <property type="molecule type" value="Genomic_DNA"/>
</dbReference>
<accession>A0A5N6MTY9</accession>
<dbReference type="PANTHER" id="PTHR35868">
    <property type="entry name" value="DUF2804 DOMAIN-CONTAINING PROTEIN-RELATED"/>
    <property type="match status" value="1"/>
</dbReference>